<sequence>MKFCGGRSPEGCRVLLLVPPDGRAPRRGLALPAALAISLKSGRLQRGACGACAHQSDPRPADCRGGAWRHAATP</sequence>
<gene>
    <name evidence="1" type="ORF">NDU88_004524</name>
</gene>
<evidence type="ECO:0000313" key="1">
    <source>
        <dbReference type="EMBL" id="KAJ1138133.1"/>
    </source>
</evidence>
<proteinExistence type="predicted"/>
<comment type="caution">
    <text evidence="1">The sequence shown here is derived from an EMBL/GenBank/DDBJ whole genome shotgun (WGS) entry which is preliminary data.</text>
</comment>
<dbReference type="AlphaFoldDB" id="A0AAV7QIL3"/>
<evidence type="ECO:0000313" key="2">
    <source>
        <dbReference type="Proteomes" id="UP001066276"/>
    </source>
</evidence>
<accession>A0AAV7QIL3</accession>
<protein>
    <submittedName>
        <fullName evidence="1">Uncharacterized protein</fullName>
    </submittedName>
</protein>
<reference evidence="1" key="1">
    <citation type="journal article" date="2022" name="bioRxiv">
        <title>Sequencing and chromosome-scale assembly of the giantPleurodeles waltlgenome.</title>
        <authorList>
            <person name="Brown T."/>
            <person name="Elewa A."/>
            <person name="Iarovenko S."/>
            <person name="Subramanian E."/>
            <person name="Araus A.J."/>
            <person name="Petzold A."/>
            <person name="Susuki M."/>
            <person name="Suzuki K.-i.T."/>
            <person name="Hayashi T."/>
            <person name="Toyoda A."/>
            <person name="Oliveira C."/>
            <person name="Osipova E."/>
            <person name="Leigh N.D."/>
            <person name="Simon A."/>
            <person name="Yun M.H."/>
        </authorList>
    </citation>
    <scope>NUCLEOTIDE SEQUENCE</scope>
    <source>
        <strain evidence="1">20211129_DDA</strain>
        <tissue evidence="1">Liver</tissue>
    </source>
</reference>
<keyword evidence="2" id="KW-1185">Reference proteome</keyword>
<dbReference type="Proteomes" id="UP001066276">
    <property type="component" value="Chromosome 6"/>
</dbReference>
<name>A0AAV7QIL3_PLEWA</name>
<organism evidence="1 2">
    <name type="scientific">Pleurodeles waltl</name>
    <name type="common">Iberian ribbed newt</name>
    <dbReference type="NCBI Taxonomy" id="8319"/>
    <lineage>
        <taxon>Eukaryota</taxon>
        <taxon>Metazoa</taxon>
        <taxon>Chordata</taxon>
        <taxon>Craniata</taxon>
        <taxon>Vertebrata</taxon>
        <taxon>Euteleostomi</taxon>
        <taxon>Amphibia</taxon>
        <taxon>Batrachia</taxon>
        <taxon>Caudata</taxon>
        <taxon>Salamandroidea</taxon>
        <taxon>Salamandridae</taxon>
        <taxon>Pleurodelinae</taxon>
        <taxon>Pleurodeles</taxon>
    </lineage>
</organism>
<dbReference type="EMBL" id="JANPWB010000010">
    <property type="protein sequence ID" value="KAJ1138133.1"/>
    <property type="molecule type" value="Genomic_DNA"/>
</dbReference>